<protein>
    <recommendedName>
        <fullName evidence="6">Methylamine utilisation protein MauE domain-containing protein</fullName>
    </recommendedName>
</protein>
<organism evidence="7 8">
    <name type="scientific">Arachidicoccus ginsenosidivorans</name>
    <dbReference type="NCBI Taxonomy" id="496057"/>
    <lineage>
        <taxon>Bacteria</taxon>
        <taxon>Pseudomonadati</taxon>
        <taxon>Bacteroidota</taxon>
        <taxon>Chitinophagia</taxon>
        <taxon>Chitinophagales</taxon>
        <taxon>Chitinophagaceae</taxon>
        <taxon>Arachidicoccus</taxon>
    </lineage>
</organism>
<accession>A0A5B8VQW9</accession>
<sequence>MKRDFWITVICMLLIILWVYAAVSKLLEFVAFGEQLNKQPLPPWSIPLLKWGLPVVELSVAILIYNTKTRLKGLIASLFLMVAFTLYVIFALGGAFGRIPCSCAGIISQLKWKGHLIFNISFTIISLIGVMLQIKDGRQYTNQQVQIR</sequence>
<gene>
    <name evidence="7" type="ORF">FSB73_19285</name>
</gene>
<dbReference type="RefSeq" id="WP_146785951.1">
    <property type="nucleotide sequence ID" value="NZ_CP042434.1"/>
</dbReference>
<evidence type="ECO:0000256" key="1">
    <source>
        <dbReference type="ARBA" id="ARBA00004141"/>
    </source>
</evidence>
<evidence type="ECO:0000256" key="4">
    <source>
        <dbReference type="ARBA" id="ARBA00023136"/>
    </source>
</evidence>
<dbReference type="AlphaFoldDB" id="A0A5B8VQW9"/>
<feature type="transmembrane region" description="Helical" evidence="5">
    <location>
        <begin position="116"/>
        <end position="134"/>
    </location>
</feature>
<dbReference type="UniPathway" id="UPA00895"/>
<evidence type="ECO:0000313" key="8">
    <source>
        <dbReference type="Proteomes" id="UP000321291"/>
    </source>
</evidence>
<dbReference type="Pfam" id="PF07291">
    <property type="entry name" value="MauE"/>
    <property type="match status" value="1"/>
</dbReference>
<keyword evidence="8" id="KW-1185">Reference proteome</keyword>
<evidence type="ECO:0000259" key="6">
    <source>
        <dbReference type="Pfam" id="PF07291"/>
    </source>
</evidence>
<dbReference type="KEGG" id="agi:FSB73_19285"/>
<name>A0A5B8VQW9_9BACT</name>
<dbReference type="EMBL" id="CP042434">
    <property type="protein sequence ID" value="QEC73481.1"/>
    <property type="molecule type" value="Genomic_DNA"/>
</dbReference>
<proteinExistence type="predicted"/>
<dbReference type="OrthoDB" id="680026at2"/>
<evidence type="ECO:0000256" key="2">
    <source>
        <dbReference type="ARBA" id="ARBA00022692"/>
    </source>
</evidence>
<evidence type="ECO:0000256" key="3">
    <source>
        <dbReference type="ARBA" id="ARBA00022989"/>
    </source>
</evidence>
<feature type="transmembrane region" description="Helical" evidence="5">
    <location>
        <begin position="45"/>
        <end position="66"/>
    </location>
</feature>
<dbReference type="GO" id="GO:0016020">
    <property type="term" value="C:membrane"/>
    <property type="evidence" value="ECO:0007669"/>
    <property type="project" value="UniProtKB-SubCell"/>
</dbReference>
<evidence type="ECO:0000313" key="7">
    <source>
        <dbReference type="EMBL" id="QEC73481.1"/>
    </source>
</evidence>
<keyword evidence="3 5" id="KW-1133">Transmembrane helix</keyword>
<keyword evidence="2 5" id="KW-0812">Transmembrane</keyword>
<comment type="subcellular location">
    <subcellularLocation>
        <location evidence="1">Membrane</location>
        <topology evidence="1">Multi-pass membrane protein</topology>
    </subcellularLocation>
</comment>
<dbReference type="InterPro" id="IPR009908">
    <property type="entry name" value="Methylamine_util_MauE"/>
</dbReference>
<evidence type="ECO:0000256" key="5">
    <source>
        <dbReference type="SAM" id="Phobius"/>
    </source>
</evidence>
<dbReference type="GO" id="GO:0030416">
    <property type="term" value="P:methylamine metabolic process"/>
    <property type="evidence" value="ECO:0007669"/>
    <property type="project" value="InterPro"/>
</dbReference>
<dbReference type="Proteomes" id="UP000321291">
    <property type="component" value="Chromosome"/>
</dbReference>
<reference evidence="7 8" key="1">
    <citation type="journal article" date="2017" name="Int. J. Syst. Evol. Microbiol.">
        <title>Arachidicoccus ginsenosidivorans sp. nov., with ginsenoside-converting activity isolated from ginseng cultivating soil.</title>
        <authorList>
            <person name="Siddiqi M.Z."/>
            <person name="Aslam Z."/>
            <person name="Im W.T."/>
        </authorList>
    </citation>
    <scope>NUCLEOTIDE SEQUENCE [LARGE SCALE GENOMIC DNA]</scope>
    <source>
        <strain evidence="7 8">Gsoil 809</strain>
    </source>
</reference>
<feature type="domain" description="Methylamine utilisation protein MauE" evidence="6">
    <location>
        <begin position="7"/>
        <end position="131"/>
    </location>
</feature>
<feature type="transmembrane region" description="Helical" evidence="5">
    <location>
        <begin position="73"/>
        <end position="96"/>
    </location>
</feature>
<keyword evidence="4 5" id="KW-0472">Membrane</keyword>